<dbReference type="EMBL" id="JAATIQ010000135">
    <property type="protein sequence ID" value="KAF4378609.1"/>
    <property type="molecule type" value="Genomic_DNA"/>
</dbReference>
<reference evidence="5 6" key="1">
    <citation type="journal article" date="2020" name="bioRxiv">
        <title>Sequence and annotation of 42 cannabis genomes reveals extensive copy number variation in cannabinoid synthesis and pathogen resistance genes.</title>
        <authorList>
            <person name="Mckernan K.J."/>
            <person name="Helbert Y."/>
            <person name="Kane L.T."/>
            <person name="Ebling H."/>
            <person name="Zhang L."/>
            <person name="Liu B."/>
            <person name="Eaton Z."/>
            <person name="Mclaughlin S."/>
            <person name="Kingan S."/>
            <person name="Baybayan P."/>
            <person name="Concepcion G."/>
            <person name="Jordan M."/>
            <person name="Riva A."/>
            <person name="Barbazuk W."/>
            <person name="Harkins T."/>
        </authorList>
    </citation>
    <scope>NUCLEOTIDE SEQUENCE [LARGE SCALE GENOMIC DNA]</scope>
    <source>
        <strain evidence="5 6">cv. Jamaican Lion 4</strain>
        <strain evidence="4">Father</strain>
        <strain evidence="3">Mother</strain>
        <tissue evidence="4">Leaf</tissue>
    </source>
</reference>
<dbReference type="PANTHER" id="PTHR23024">
    <property type="entry name" value="ARYLACETAMIDE DEACETYLASE"/>
    <property type="match status" value="1"/>
</dbReference>
<keyword evidence="6" id="KW-1185">Reference proteome</keyword>
<dbReference type="GO" id="GO:0009860">
    <property type="term" value="P:pollen tube growth"/>
    <property type="evidence" value="ECO:0007669"/>
    <property type="project" value="TreeGrafter"/>
</dbReference>
<evidence type="ECO:0000256" key="1">
    <source>
        <dbReference type="ARBA" id="ARBA00010515"/>
    </source>
</evidence>
<evidence type="ECO:0000259" key="2">
    <source>
        <dbReference type="Pfam" id="PF07859"/>
    </source>
</evidence>
<comment type="caution">
    <text evidence="4">The sequence shown here is derived from an EMBL/GenBank/DDBJ whole genome shotgun (WGS) entry which is preliminary data.</text>
</comment>
<organism evidence="4 6">
    <name type="scientific">Cannabis sativa</name>
    <name type="common">Hemp</name>
    <name type="synonym">Marijuana</name>
    <dbReference type="NCBI Taxonomy" id="3483"/>
    <lineage>
        <taxon>Eukaryota</taxon>
        <taxon>Viridiplantae</taxon>
        <taxon>Streptophyta</taxon>
        <taxon>Embryophyta</taxon>
        <taxon>Tracheophyta</taxon>
        <taxon>Spermatophyta</taxon>
        <taxon>Magnoliopsida</taxon>
        <taxon>eudicotyledons</taxon>
        <taxon>Gunneridae</taxon>
        <taxon>Pentapetalae</taxon>
        <taxon>rosids</taxon>
        <taxon>fabids</taxon>
        <taxon>Rosales</taxon>
        <taxon>Cannabaceae</taxon>
        <taxon>Cannabis</taxon>
    </lineage>
</organism>
<dbReference type="Proteomes" id="UP000583929">
    <property type="component" value="Unassembled WGS sequence"/>
</dbReference>
<comment type="similarity">
    <text evidence="1">Belongs to the 'GDXG' lipolytic enzyme family.</text>
</comment>
<proteinExistence type="inferred from homology"/>
<accession>A0A7J6G934</accession>
<gene>
    <name evidence="3" type="ORF">F8388_002179</name>
    <name evidence="4" type="ORF">G4B88_023149</name>
</gene>
<evidence type="ECO:0000313" key="3">
    <source>
        <dbReference type="EMBL" id="KAF4374281.1"/>
    </source>
</evidence>
<name>A0A7J6G934_CANSA</name>
<evidence type="ECO:0000313" key="4">
    <source>
        <dbReference type="EMBL" id="KAF4378609.1"/>
    </source>
</evidence>
<dbReference type="GO" id="GO:0052689">
    <property type="term" value="F:carboxylic ester hydrolase activity"/>
    <property type="evidence" value="ECO:0007669"/>
    <property type="project" value="TreeGrafter"/>
</dbReference>
<dbReference type="SUPFAM" id="SSF53474">
    <property type="entry name" value="alpha/beta-Hydrolases"/>
    <property type="match status" value="1"/>
</dbReference>
<dbReference type="Proteomes" id="UP000525078">
    <property type="component" value="Unassembled WGS sequence"/>
</dbReference>
<dbReference type="PANTHER" id="PTHR23024:SF609">
    <property type="entry name" value="CARBOXYLESTERASE 18-RELATED"/>
    <property type="match status" value="1"/>
</dbReference>
<dbReference type="InterPro" id="IPR013094">
    <property type="entry name" value="AB_hydrolase_3"/>
</dbReference>
<dbReference type="AlphaFoldDB" id="A0A7J6G934"/>
<dbReference type="InterPro" id="IPR029058">
    <property type="entry name" value="AB_hydrolase_fold"/>
</dbReference>
<evidence type="ECO:0000313" key="5">
    <source>
        <dbReference type="Proteomes" id="UP000525078"/>
    </source>
</evidence>
<evidence type="ECO:0000313" key="6">
    <source>
        <dbReference type="Proteomes" id="UP000583929"/>
    </source>
</evidence>
<dbReference type="Gene3D" id="3.40.50.1820">
    <property type="entry name" value="alpha/beta hydrolase"/>
    <property type="match status" value="1"/>
</dbReference>
<dbReference type="InterPro" id="IPR050466">
    <property type="entry name" value="Carboxylest/Gibb_receptor"/>
</dbReference>
<dbReference type="Pfam" id="PF07859">
    <property type="entry name" value="Abhydrolase_3"/>
    <property type="match status" value="1"/>
</dbReference>
<protein>
    <recommendedName>
        <fullName evidence="2">Alpha/beta hydrolase fold-3 domain-containing protein</fullName>
    </recommendedName>
</protein>
<feature type="domain" description="Alpha/beta hydrolase fold-3" evidence="2">
    <location>
        <begin position="94"/>
        <end position="311"/>
    </location>
</feature>
<dbReference type="EMBL" id="JAATIP010000096">
    <property type="protein sequence ID" value="KAF4374281.1"/>
    <property type="molecule type" value="Genomic_DNA"/>
</dbReference>
<sequence>MASKDPVLSPSLPWKTRITCGLLNFCTDISRRNNGTINRRLLSLFDIRSPTTPSAVKGVSSSDYTLDSSRNLWFRIFVPSSASASGPKSLPVFIFFHGGGFAFLSPDTIVYDAVCRKLARKIPSIVISVNYRLSPEHRYPCQYEDGFDVIKYLDGEGILPEEADVSKCFLAGDSAGANLAHHVAVRVAEESASLKAVRVLGLVTIQPFFGGEERTEAELRLRSAPIVNLDRTDWMWKAFLPEGSNRDHEASNVSGPRGKDISGLRCFPKTLVFVGGWDPLQDWQRKYYEWLKKSGKEAEMIEYPNMIHAFYLFPEIPGSHQLFTQLKDFVLNCISNSK</sequence>